<feature type="compositionally biased region" description="Low complexity" evidence="2">
    <location>
        <begin position="1233"/>
        <end position="1253"/>
    </location>
</feature>
<keyword evidence="1" id="KW-0862">Zinc</keyword>
<accession>A0ABD0XR64</accession>
<protein>
    <recommendedName>
        <fullName evidence="3">C2H2-type domain-containing protein</fullName>
    </recommendedName>
</protein>
<dbReference type="PANTHER" id="PTHR15021">
    <property type="entry name" value="DISCONNECTED-RELATED"/>
    <property type="match status" value="1"/>
</dbReference>
<reference evidence="4 5" key="1">
    <citation type="submission" date="2024-06" db="EMBL/GenBank/DDBJ databases">
        <authorList>
            <person name="Pan Q."/>
            <person name="Wen M."/>
            <person name="Jouanno E."/>
            <person name="Zahm M."/>
            <person name="Klopp C."/>
            <person name="Cabau C."/>
            <person name="Louis A."/>
            <person name="Berthelot C."/>
            <person name="Parey E."/>
            <person name="Roest Crollius H."/>
            <person name="Montfort J."/>
            <person name="Robinson-Rechavi M."/>
            <person name="Bouchez O."/>
            <person name="Lampietro C."/>
            <person name="Lopez Roques C."/>
            <person name="Donnadieu C."/>
            <person name="Postlethwait J."/>
            <person name="Bobe J."/>
            <person name="Verreycken H."/>
            <person name="Guiguen Y."/>
        </authorList>
    </citation>
    <scope>NUCLEOTIDE SEQUENCE [LARGE SCALE GENOMIC DNA]</scope>
    <source>
        <strain evidence="4">Up_M1</strain>
        <tissue evidence="4">Testis</tissue>
    </source>
</reference>
<feature type="compositionally biased region" description="Low complexity" evidence="2">
    <location>
        <begin position="777"/>
        <end position="795"/>
    </location>
</feature>
<dbReference type="PROSITE" id="PS00028">
    <property type="entry name" value="ZINC_FINGER_C2H2_1"/>
    <property type="match status" value="3"/>
</dbReference>
<feature type="domain" description="C2H2-type" evidence="3">
    <location>
        <begin position="1007"/>
        <end position="1035"/>
    </location>
</feature>
<keyword evidence="1" id="KW-0863">Zinc-finger</keyword>
<dbReference type="PROSITE" id="PS50157">
    <property type="entry name" value="ZINC_FINGER_C2H2_2"/>
    <property type="match status" value="3"/>
</dbReference>
<feature type="region of interest" description="Disordered" evidence="2">
    <location>
        <begin position="1170"/>
        <end position="1192"/>
    </location>
</feature>
<feature type="domain" description="C2H2-type" evidence="3">
    <location>
        <begin position="1263"/>
        <end position="1291"/>
    </location>
</feature>
<proteinExistence type="predicted"/>
<sequence length="1328" mass="145296">MSEEAELDVRASDAQSCSQAPRDPESDRAPESTLRGSADTPTSSCTTTNHHADSQESSVPVLGSSITGVSSATIGVSIVSRSAKGAEGSSMQFSTRPPSADPVFMGTWQKQSAEQTNLLFRMTQQAIRCTLVNCTCECFQPGKIHLRTCDQCKHGWVAHALDKLSTQHLYHPTQVEIVQSNVVFDISSLMLYGTQAVPVRLKILLDRLFSVLKQEEVLHILHGLGWTLRDYVRGYILQDAAGKVLDRWSIMSREEEIITLQQFLRFGETKSIVELMAIQEKEGQAVTVPSSKTDSGIRTFIESNSTGRGRSPGLLNHMETSSPSSIHHFENIPNSLAFMLPFQYINPVSAPMLGLPPNGLALEQSGLRGLRERDREASLPNQSEPVDSSESEVSLSPFRSSGQSPNRIGILGTLNNAIEPKQEPNNRASPVSPTPSSQQSQQSQQQTEQQGQGQGQPGTPRPGSTSLNDHQAHHHFVKSEQSKSITHSSFSSKMHRMRRMGATSRKGRVCCNSCGKTFYDKGTLKIHYNAVHLKIKHRCTIEGCNMVFSSLRSRNRHSANPNPRLHMPMLRNNRDKDLIRSNSVPGTPVISSSKSGFTLTSPGRPPLGFATPPLDPMLQSPLQSPLVFPSLKSVQPVQPMPPFYRTLLSPQDLVSPPVSLPTSPILPNTTNSTTLMDQQHHLLAAAAAAASSHAHNLSSDGGAMSHHRLATVGIPQPDPSTTTNTDPTPKKKPRKSSMPVKIEKEVIDVADDYDEDRDDEDDDSCHRQHSSSHLHHNNINGNCNNNNNGGNNNGQHSGGSGHQSPSQDEMSPGLMRGHLIRMDQDDCRDGGPGAEGGRGERGGPGGELRCMDSFTSEDQDHERDFENESETSDSKMFYREDMMEVEEQQQRLHSSRSSRIRGDNGLDKEQEDQESRDEEALLRKELEESKSRSSPSPHQPAMKIKEELNDPTYDMFCMSQYGLYNASMAALHESFLSSMNYGASLPKFPSSHSPEGDLCTSPNSDPKICYVCKKSFKSSYSVKLHYKNVHLKEMHVCTVSGCNAAFPSRRSRDRHSSNINLHRKLLTKELDDIVLDPHLTPLPKDLRAEFLAKIYAGHHLGLDIITGAGIGGASLGGGGLTRDANSPAGTDYHHHPLNRHHLPLHHPNTNGFYHRGGPPDDYMVLDLSTTSSVQSSGSVHSSHESDEGSDEGILLDDLEDGVEGDDIGVSDGDDCLQRAGARRDQIGEGGVGSSEEGLTGAEPSSSPSLLSPGGNAVGGSGGILCSICHKLYSNKGTLRVHYKTVHLREMHKCKVTGCNMMFSSVRSRNRHSQNPNLHKNVPFMAMID</sequence>
<feature type="domain" description="C2H2-type" evidence="3">
    <location>
        <begin position="509"/>
        <end position="537"/>
    </location>
</feature>
<dbReference type="InterPro" id="IPR040436">
    <property type="entry name" value="Disconnected-like"/>
</dbReference>
<feature type="region of interest" description="Disordered" evidence="2">
    <location>
        <begin position="711"/>
        <end position="943"/>
    </location>
</feature>
<keyword evidence="5" id="KW-1185">Reference proteome</keyword>
<comment type="caution">
    <text evidence="4">The sequence shown here is derived from an EMBL/GenBank/DDBJ whole genome shotgun (WGS) entry which is preliminary data.</text>
</comment>
<feature type="compositionally biased region" description="Basic and acidic residues" evidence="2">
    <location>
        <begin position="820"/>
        <end position="829"/>
    </location>
</feature>
<feature type="compositionally biased region" description="Low complexity" evidence="2">
    <location>
        <begin position="1170"/>
        <end position="1180"/>
    </location>
</feature>
<dbReference type="SMART" id="SM00355">
    <property type="entry name" value="ZnF_C2H2"/>
    <property type="match status" value="6"/>
</dbReference>
<feature type="region of interest" description="Disordered" evidence="2">
    <location>
        <begin position="1126"/>
        <end position="1157"/>
    </location>
</feature>
<dbReference type="InterPro" id="IPR013087">
    <property type="entry name" value="Znf_C2H2_type"/>
</dbReference>
<gene>
    <name evidence="4" type="ORF">UPYG_G00046110</name>
</gene>
<evidence type="ECO:0000256" key="1">
    <source>
        <dbReference type="PROSITE-ProRule" id="PRU00042"/>
    </source>
</evidence>
<feature type="compositionally biased region" description="Gly residues" evidence="2">
    <location>
        <begin position="830"/>
        <end position="846"/>
    </location>
</feature>
<feature type="compositionally biased region" description="Polar residues" evidence="2">
    <location>
        <begin position="39"/>
        <end position="49"/>
    </location>
</feature>
<dbReference type="Pfam" id="PF00096">
    <property type="entry name" value="zf-C2H2"/>
    <property type="match status" value="1"/>
</dbReference>
<name>A0ABD0XR64_UMBPY</name>
<evidence type="ECO:0000259" key="3">
    <source>
        <dbReference type="PROSITE" id="PS50157"/>
    </source>
</evidence>
<feature type="compositionally biased region" description="Basic and acidic residues" evidence="2">
    <location>
        <begin position="858"/>
        <end position="882"/>
    </location>
</feature>
<feature type="region of interest" description="Disordered" evidence="2">
    <location>
        <begin position="371"/>
        <end position="469"/>
    </location>
</feature>
<evidence type="ECO:0000256" key="2">
    <source>
        <dbReference type="SAM" id="MobiDB-lite"/>
    </source>
</evidence>
<evidence type="ECO:0000313" key="4">
    <source>
        <dbReference type="EMBL" id="KAL1023785.1"/>
    </source>
</evidence>
<feature type="compositionally biased region" description="Acidic residues" evidence="2">
    <location>
        <begin position="748"/>
        <end position="763"/>
    </location>
</feature>
<dbReference type="PANTHER" id="PTHR15021:SF2">
    <property type="entry name" value="ZINC FINGER PROTEIN BASONUCLIN-2"/>
    <property type="match status" value="1"/>
</dbReference>
<dbReference type="Gene3D" id="3.30.160.60">
    <property type="entry name" value="Classic Zinc Finger"/>
    <property type="match status" value="3"/>
</dbReference>
<feature type="region of interest" description="Disordered" evidence="2">
    <location>
        <begin position="1221"/>
        <end position="1253"/>
    </location>
</feature>
<dbReference type="Proteomes" id="UP001557470">
    <property type="component" value="Unassembled WGS sequence"/>
</dbReference>
<feature type="compositionally biased region" description="Basic residues" evidence="2">
    <location>
        <begin position="1135"/>
        <end position="1144"/>
    </location>
</feature>
<feature type="compositionally biased region" description="Low complexity" evidence="2">
    <location>
        <begin position="383"/>
        <end position="401"/>
    </location>
</feature>
<feature type="region of interest" description="Disordered" evidence="2">
    <location>
        <begin position="1"/>
        <end position="63"/>
    </location>
</feature>
<dbReference type="EMBL" id="JAGEUA010000001">
    <property type="protein sequence ID" value="KAL1023785.1"/>
    <property type="molecule type" value="Genomic_DNA"/>
</dbReference>
<feature type="compositionally biased region" description="Basic residues" evidence="2">
    <location>
        <begin position="767"/>
        <end position="776"/>
    </location>
</feature>
<feature type="compositionally biased region" description="Basic and acidic residues" evidence="2">
    <location>
        <begin position="918"/>
        <end position="931"/>
    </location>
</feature>
<evidence type="ECO:0000313" key="5">
    <source>
        <dbReference type="Proteomes" id="UP001557470"/>
    </source>
</evidence>
<dbReference type="GO" id="GO:0008270">
    <property type="term" value="F:zinc ion binding"/>
    <property type="evidence" value="ECO:0007669"/>
    <property type="project" value="UniProtKB-KW"/>
</dbReference>
<organism evidence="4 5">
    <name type="scientific">Umbra pygmaea</name>
    <name type="common">Eastern mudminnow</name>
    <dbReference type="NCBI Taxonomy" id="75934"/>
    <lineage>
        <taxon>Eukaryota</taxon>
        <taxon>Metazoa</taxon>
        <taxon>Chordata</taxon>
        <taxon>Craniata</taxon>
        <taxon>Vertebrata</taxon>
        <taxon>Euteleostomi</taxon>
        <taxon>Actinopterygii</taxon>
        <taxon>Neopterygii</taxon>
        <taxon>Teleostei</taxon>
        <taxon>Protacanthopterygii</taxon>
        <taxon>Esociformes</taxon>
        <taxon>Umbridae</taxon>
        <taxon>Umbra</taxon>
    </lineage>
</organism>
<feature type="compositionally biased region" description="Low complexity" evidence="2">
    <location>
        <begin position="434"/>
        <end position="466"/>
    </location>
</feature>
<keyword evidence="1" id="KW-0479">Metal-binding</keyword>